<dbReference type="SUPFAM" id="SSF50729">
    <property type="entry name" value="PH domain-like"/>
    <property type="match status" value="1"/>
</dbReference>
<comment type="caution">
    <text evidence="2">The sequence shown here is derived from an EMBL/GenBank/DDBJ whole genome shotgun (WGS) entry which is preliminary data.</text>
</comment>
<dbReference type="Pfam" id="PF00373">
    <property type="entry name" value="FERM_M"/>
    <property type="match status" value="1"/>
</dbReference>
<feature type="domain" description="FERM" evidence="1">
    <location>
        <begin position="1"/>
        <end position="196"/>
    </location>
</feature>
<dbReference type="CDD" id="cd14473">
    <property type="entry name" value="FERM_B-lobe"/>
    <property type="match status" value="1"/>
</dbReference>
<dbReference type="InterPro" id="IPR000299">
    <property type="entry name" value="FERM_domain"/>
</dbReference>
<evidence type="ECO:0000313" key="2">
    <source>
        <dbReference type="EMBL" id="KAB1266472.1"/>
    </source>
</evidence>
<dbReference type="PROSITE" id="PS50057">
    <property type="entry name" value="FERM_3"/>
    <property type="match status" value="1"/>
</dbReference>
<keyword evidence="3" id="KW-1185">Reference proteome</keyword>
<dbReference type="Gene3D" id="2.30.29.30">
    <property type="entry name" value="Pleckstrin-homology domain (PH domain)/Phosphotyrosine-binding domain (PTB)"/>
    <property type="match status" value="1"/>
</dbReference>
<dbReference type="FunFam" id="2.30.29.30:FF:000469">
    <property type="entry name" value="unconventional myosin-XV"/>
    <property type="match status" value="1"/>
</dbReference>
<dbReference type="Proteomes" id="UP000299084">
    <property type="component" value="Unassembled WGS sequence"/>
</dbReference>
<organism evidence="2 3">
    <name type="scientific">Camelus dromedarius</name>
    <name type="common">Dromedary</name>
    <name type="synonym">Arabian camel</name>
    <dbReference type="NCBI Taxonomy" id="9838"/>
    <lineage>
        <taxon>Eukaryota</taxon>
        <taxon>Metazoa</taxon>
        <taxon>Chordata</taxon>
        <taxon>Craniata</taxon>
        <taxon>Vertebrata</taxon>
        <taxon>Euteleostomi</taxon>
        <taxon>Mammalia</taxon>
        <taxon>Eutheria</taxon>
        <taxon>Laurasiatheria</taxon>
        <taxon>Artiodactyla</taxon>
        <taxon>Tylopoda</taxon>
        <taxon>Camelidae</taxon>
        <taxon>Camelus</taxon>
    </lineage>
</organism>
<dbReference type="PANTHER" id="PTHR22692:SF21">
    <property type="entry name" value="MYOSIN XVA"/>
    <property type="match status" value="1"/>
</dbReference>
<dbReference type="InterPro" id="IPR051567">
    <property type="entry name" value="Unconventional_Myosin_ATPase"/>
</dbReference>
<proteinExistence type="predicted"/>
<accession>A0A5N4D5W9</accession>
<dbReference type="InterPro" id="IPR011993">
    <property type="entry name" value="PH-like_dom_sf"/>
</dbReference>
<gene>
    <name evidence="2" type="ORF">Cadr_000018470</name>
</gene>
<protein>
    <submittedName>
        <fullName evidence="2">Unconventional myosin-XV</fullName>
    </submittedName>
</protein>
<dbReference type="CDD" id="cd13201">
    <property type="entry name" value="FERM_C_MyoXV"/>
    <property type="match status" value="1"/>
</dbReference>
<name>A0A5N4D5W9_CAMDR</name>
<reference evidence="2 3" key="1">
    <citation type="journal article" date="2019" name="Mol. Ecol. Resour.">
        <title>Improving Illumina assemblies with Hi-C and long reads: an example with the North African dromedary.</title>
        <authorList>
            <person name="Elbers J.P."/>
            <person name="Rogers M.F."/>
            <person name="Perelman P.L."/>
            <person name="Proskuryakova A.A."/>
            <person name="Serdyukova N.A."/>
            <person name="Johnson W.E."/>
            <person name="Horin P."/>
            <person name="Corander J."/>
            <person name="Murphy D."/>
            <person name="Burger P.A."/>
        </authorList>
    </citation>
    <scope>NUCLEOTIDE SEQUENCE [LARGE SCALE GENOMIC DNA]</scope>
    <source>
        <strain evidence="2">Drom800</strain>
        <tissue evidence="2">Blood</tissue>
    </source>
</reference>
<dbReference type="EMBL" id="JWIN03000016">
    <property type="protein sequence ID" value="KAB1266472.1"/>
    <property type="molecule type" value="Genomic_DNA"/>
</dbReference>
<dbReference type="PANTHER" id="PTHR22692">
    <property type="entry name" value="MYOSIN VII, XV"/>
    <property type="match status" value="1"/>
</dbReference>
<evidence type="ECO:0000313" key="3">
    <source>
        <dbReference type="Proteomes" id="UP000299084"/>
    </source>
</evidence>
<dbReference type="InterPro" id="IPR019748">
    <property type="entry name" value="FERM_central"/>
</dbReference>
<dbReference type="AlphaFoldDB" id="A0A5N4D5W9"/>
<evidence type="ECO:0000259" key="1">
    <source>
        <dbReference type="PROSITE" id="PS50057"/>
    </source>
</evidence>
<sequence>MGQAGVMALGASLEPVLSAPALPSRAWREVQEYIPARLYHTTAGSTWQSLVSQYRQQTQALSPHQARAQFLGLLSASPTFGSSFFFVQSCSSLAVPAPCILAVNQNGLSFLSTETHELIVKFPLKEIQSTWTQRPTASSSYPYVEIALGDVAAQRTMQLQLEQGLELCRVVAVHVENLLSAREKRLTLPPSEITLL</sequence>
<dbReference type="InterPro" id="IPR041795">
    <property type="entry name" value="MyoXV_FERM_C"/>
</dbReference>